<accession>A0AAV5GCU9</accession>
<gene>
    <name evidence="2" type="ORF">Rhopal_000107-T1</name>
</gene>
<sequence length="427" mass="45872">MPALSRARAYRKAGYATEAPQAAASSSHLLSGLLGGGVALGGVYAYYSMSGAKDAVDTARSVAGTAKAAKDKVVDMSPSSAKEALNLAKSVAKSYAAAIPGGAVAIDQGFEQLENFLDTHGERAAEIVKQTYADVAEAAKGGKDAQDKVIKSLQQAVDKVQKLVGEEASKGWEKLGEKYPELQKTLGEQGEEFKKLTDKHGPEAQRIATDFYAQSVKIVSKGGFNAETYDAVKKLLAEKKDELSQFSVKAGRDAWDASAKAAGPALDKMPDVKEALDKNLSKIEGYVGEDRIKIVKDLYAEVEKIGKSDKSIEEKTKAAKDLVQDKLGDSSQFKALGLDKMQDLSSQGKRWLEQATGLTGLTKVFDEVDIKALKDLAQKRGDDAEKIMHETYAEIKEILQKQAGKAKKLGEETKDEAKSEAKSEAKK</sequence>
<dbReference type="EMBL" id="BQKY01000001">
    <property type="protein sequence ID" value="GJN87162.1"/>
    <property type="molecule type" value="Genomic_DNA"/>
</dbReference>
<evidence type="ECO:0000256" key="1">
    <source>
        <dbReference type="SAM" id="MobiDB-lite"/>
    </source>
</evidence>
<proteinExistence type="predicted"/>
<name>A0AAV5GCU9_9BASI</name>
<evidence type="ECO:0000313" key="3">
    <source>
        <dbReference type="Proteomes" id="UP001342314"/>
    </source>
</evidence>
<organism evidence="2 3">
    <name type="scientific">Rhodotorula paludigena</name>
    <dbReference type="NCBI Taxonomy" id="86838"/>
    <lineage>
        <taxon>Eukaryota</taxon>
        <taxon>Fungi</taxon>
        <taxon>Dikarya</taxon>
        <taxon>Basidiomycota</taxon>
        <taxon>Pucciniomycotina</taxon>
        <taxon>Microbotryomycetes</taxon>
        <taxon>Sporidiobolales</taxon>
        <taxon>Sporidiobolaceae</taxon>
        <taxon>Rhodotorula</taxon>
    </lineage>
</organism>
<feature type="compositionally biased region" description="Basic and acidic residues" evidence="1">
    <location>
        <begin position="408"/>
        <end position="427"/>
    </location>
</feature>
<dbReference type="Proteomes" id="UP001342314">
    <property type="component" value="Unassembled WGS sequence"/>
</dbReference>
<protein>
    <submittedName>
        <fullName evidence="2">Uncharacterized protein</fullName>
    </submittedName>
</protein>
<keyword evidence="3" id="KW-1185">Reference proteome</keyword>
<reference evidence="2 3" key="1">
    <citation type="submission" date="2021-12" db="EMBL/GenBank/DDBJ databases">
        <title>High titer production of polyol ester of fatty acids by Rhodotorula paludigena BS15 towards product separation-free biomass refinery.</title>
        <authorList>
            <person name="Mano J."/>
            <person name="Ono H."/>
            <person name="Tanaka T."/>
            <person name="Naito K."/>
            <person name="Sushida H."/>
            <person name="Ike M."/>
            <person name="Tokuyasu K."/>
            <person name="Kitaoka M."/>
        </authorList>
    </citation>
    <scope>NUCLEOTIDE SEQUENCE [LARGE SCALE GENOMIC DNA]</scope>
    <source>
        <strain evidence="2 3">BS15</strain>
    </source>
</reference>
<comment type="caution">
    <text evidence="2">The sequence shown here is derived from an EMBL/GenBank/DDBJ whole genome shotgun (WGS) entry which is preliminary data.</text>
</comment>
<feature type="region of interest" description="Disordered" evidence="1">
    <location>
        <begin position="404"/>
        <end position="427"/>
    </location>
</feature>
<dbReference type="AlphaFoldDB" id="A0AAV5GCU9"/>
<evidence type="ECO:0000313" key="2">
    <source>
        <dbReference type="EMBL" id="GJN87162.1"/>
    </source>
</evidence>